<feature type="chain" id="PRO_5040333720" evidence="1">
    <location>
        <begin position="21"/>
        <end position="178"/>
    </location>
</feature>
<feature type="signal peptide" evidence="1">
    <location>
        <begin position="1"/>
        <end position="20"/>
    </location>
</feature>
<dbReference type="RefSeq" id="XP_041156792.1">
    <property type="nucleotide sequence ID" value="XM_041311557.1"/>
</dbReference>
<proteinExistence type="predicted"/>
<accession>A0A9P7AHZ5</accession>
<comment type="caution">
    <text evidence="2">The sequence shown here is derived from an EMBL/GenBank/DDBJ whole genome shotgun (WGS) entry which is preliminary data.</text>
</comment>
<evidence type="ECO:0000256" key="1">
    <source>
        <dbReference type="SAM" id="SignalP"/>
    </source>
</evidence>
<protein>
    <submittedName>
        <fullName evidence="2">Uncharacterized protein</fullName>
    </submittedName>
</protein>
<name>A0A9P7AHZ5_9AGAM</name>
<evidence type="ECO:0000313" key="3">
    <source>
        <dbReference type="Proteomes" id="UP000719766"/>
    </source>
</evidence>
<keyword evidence="1" id="KW-0732">Signal</keyword>
<evidence type="ECO:0000313" key="2">
    <source>
        <dbReference type="EMBL" id="KAG1789762.1"/>
    </source>
</evidence>
<dbReference type="Proteomes" id="UP000719766">
    <property type="component" value="Unassembled WGS sequence"/>
</dbReference>
<gene>
    <name evidence="2" type="ORF">HD556DRAFT_765096</name>
</gene>
<dbReference type="AlphaFoldDB" id="A0A9P7AHZ5"/>
<organism evidence="2 3">
    <name type="scientific">Suillus plorans</name>
    <dbReference type="NCBI Taxonomy" id="116603"/>
    <lineage>
        <taxon>Eukaryota</taxon>
        <taxon>Fungi</taxon>
        <taxon>Dikarya</taxon>
        <taxon>Basidiomycota</taxon>
        <taxon>Agaricomycotina</taxon>
        <taxon>Agaricomycetes</taxon>
        <taxon>Agaricomycetidae</taxon>
        <taxon>Boletales</taxon>
        <taxon>Suillineae</taxon>
        <taxon>Suillaceae</taxon>
        <taxon>Suillus</taxon>
    </lineage>
</organism>
<reference evidence="2" key="1">
    <citation type="journal article" date="2020" name="New Phytol.">
        <title>Comparative genomics reveals dynamic genome evolution in host specialist ectomycorrhizal fungi.</title>
        <authorList>
            <person name="Lofgren L.A."/>
            <person name="Nguyen N.H."/>
            <person name="Vilgalys R."/>
            <person name="Ruytinx J."/>
            <person name="Liao H.L."/>
            <person name="Branco S."/>
            <person name="Kuo A."/>
            <person name="LaButti K."/>
            <person name="Lipzen A."/>
            <person name="Andreopoulos W."/>
            <person name="Pangilinan J."/>
            <person name="Riley R."/>
            <person name="Hundley H."/>
            <person name="Na H."/>
            <person name="Barry K."/>
            <person name="Grigoriev I.V."/>
            <person name="Stajich J.E."/>
            <person name="Kennedy P.G."/>
        </authorList>
    </citation>
    <scope>NUCLEOTIDE SEQUENCE</scope>
    <source>
        <strain evidence="2">S12</strain>
    </source>
</reference>
<keyword evidence="3" id="KW-1185">Reference proteome</keyword>
<dbReference type="EMBL" id="JABBWE010000056">
    <property type="protein sequence ID" value="KAG1789762.1"/>
    <property type="molecule type" value="Genomic_DNA"/>
</dbReference>
<dbReference type="GeneID" id="64605321"/>
<sequence>MCYGTCTVLLCLFLILLTFDQNSNLGSLLSFSHKVCSRSNCKSILRSRDIIPGENQTVRETRRSRRALPTKTASHDLDKNMRANARCKDSQYRVSSCEDSSSFDTMQHCIAFVADDSYHTGNGSLHAIPRKQSNARASGPVFMCTSYALYQSALQLSADHRSLIIKMAEPELHSRDFG</sequence>